<gene>
    <name evidence="1" type="ORF">M440DRAFT_195521</name>
</gene>
<dbReference type="Proteomes" id="UP000240760">
    <property type="component" value="Unassembled WGS sequence"/>
</dbReference>
<proteinExistence type="predicted"/>
<keyword evidence="2" id="KW-1185">Reference proteome</keyword>
<dbReference type="AlphaFoldDB" id="A0A2T4CFZ5"/>
<evidence type="ECO:0000313" key="2">
    <source>
        <dbReference type="Proteomes" id="UP000240760"/>
    </source>
</evidence>
<organism evidence="1 2">
    <name type="scientific">Trichoderma longibrachiatum ATCC 18648</name>
    <dbReference type="NCBI Taxonomy" id="983965"/>
    <lineage>
        <taxon>Eukaryota</taxon>
        <taxon>Fungi</taxon>
        <taxon>Dikarya</taxon>
        <taxon>Ascomycota</taxon>
        <taxon>Pezizomycotina</taxon>
        <taxon>Sordariomycetes</taxon>
        <taxon>Hypocreomycetidae</taxon>
        <taxon>Hypocreales</taxon>
        <taxon>Hypocreaceae</taxon>
        <taxon>Trichoderma</taxon>
    </lineage>
</organism>
<evidence type="ECO:0000313" key="1">
    <source>
        <dbReference type="EMBL" id="PTB80470.1"/>
    </source>
</evidence>
<name>A0A2T4CFZ5_TRILO</name>
<sequence>MTSFCAVCSSFSHHDLHLSQTNILLFGSFVTILPFVNPNQPRACSCPAEAVAPDPGQLHSSQVCLSSAFCLSCVSSLQLAASPTWRFLQHTLFGIAHHDQDKGPCKVLPSKWTPWLRRKVFFSRHRCAIAERLWPQLGSPPYLGIQAPRLTDGLLAHTLA</sequence>
<dbReference type="EMBL" id="KZ679127">
    <property type="protein sequence ID" value="PTB80470.1"/>
    <property type="molecule type" value="Genomic_DNA"/>
</dbReference>
<accession>A0A2T4CFZ5</accession>
<protein>
    <submittedName>
        <fullName evidence="1">Uncharacterized protein</fullName>
    </submittedName>
</protein>
<reference evidence="1 2" key="1">
    <citation type="submission" date="2016-07" db="EMBL/GenBank/DDBJ databases">
        <title>Multiple horizontal gene transfer events from other fungi enriched the ability of initially mycotrophic Trichoderma (Ascomycota) to feed on dead plant biomass.</title>
        <authorList>
            <consortium name="DOE Joint Genome Institute"/>
            <person name="Aerts A."/>
            <person name="Atanasova L."/>
            <person name="Chenthamara K."/>
            <person name="Zhang J."/>
            <person name="Grujic M."/>
            <person name="Henrissat B."/>
            <person name="Kuo A."/>
            <person name="Salamov A."/>
            <person name="Lipzen A."/>
            <person name="Labutti K."/>
            <person name="Barry K."/>
            <person name="Miao Y."/>
            <person name="Rahimi M.J."/>
            <person name="Shen Q."/>
            <person name="Grigoriev I.V."/>
            <person name="Kubicek C.P."/>
            <person name="Druzhinina I.S."/>
        </authorList>
    </citation>
    <scope>NUCLEOTIDE SEQUENCE [LARGE SCALE GENOMIC DNA]</scope>
    <source>
        <strain evidence="1 2">ATCC 18648</strain>
    </source>
</reference>